<dbReference type="Pfam" id="PF00015">
    <property type="entry name" value="MCPsignal"/>
    <property type="match status" value="1"/>
</dbReference>
<evidence type="ECO:0000313" key="16">
    <source>
        <dbReference type="EMBL" id="GGC77326.1"/>
    </source>
</evidence>
<evidence type="ECO:0000256" key="3">
    <source>
        <dbReference type="ARBA" id="ARBA00022481"/>
    </source>
</evidence>
<evidence type="ECO:0000256" key="2">
    <source>
        <dbReference type="ARBA" id="ARBA00022475"/>
    </source>
</evidence>
<dbReference type="Proteomes" id="UP000597301">
    <property type="component" value="Unassembled WGS sequence"/>
</dbReference>
<evidence type="ECO:0000256" key="6">
    <source>
        <dbReference type="ARBA" id="ARBA00022692"/>
    </source>
</evidence>
<feature type="region of interest" description="Disordered" evidence="12">
    <location>
        <begin position="316"/>
        <end position="344"/>
    </location>
</feature>
<evidence type="ECO:0000256" key="9">
    <source>
        <dbReference type="ARBA" id="ARBA00023224"/>
    </source>
</evidence>
<dbReference type="InterPro" id="IPR004090">
    <property type="entry name" value="Chemotax_Me-accpt_rcpt"/>
</dbReference>
<gene>
    <name evidence="16" type="ORF">GCM10011382_04050</name>
</gene>
<comment type="subcellular location">
    <subcellularLocation>
        <location evidence="1">Cell inner membrane</location>
        <topology evidence="1">Multi-pass membrane protein</topology>
    </subcellularLocation>
</comment>
<evidence type="ECO:0000256" key="4">
    <source>
        <dbReference type="ARBA" id="ARBA00022500"/>
    </source>
</evidence>
<dbReference type="Pfam" id="PF00672">
    <property type="entry name" value="HAMP"/>
    <property type="match status" value="1"/>
</dbReference>
<dbReference type="CDD" id="cd11386">
    <property type="entry name" value="MCP_signal"/>
    <property type="match status" value="1"/>
</dbReference>
<feature type="compositionally biased region" description="Basic and acidic residues" evidence="12">
    <location>
        <begin position="321"/>
        <end position="331"/>
    </location>
</feature>
<keyword evidence="4" id="KW-0145">Chemotaxis</keyword>
<dbReference type="InterPro" id="IPR051310">
    <property type="entry name" value="MCP_chemotaxis"/>
</dbReference>
<dbReference type="CDD" id="cd06225">
    <property type="entry name" value="HAMP"/>
    <property type="match status" value="1"/>
</dbReference>
<comment type="caution">
    <text evidence="16">The sequence shown here is derived from an EMBL/GenBank/DDBJ whole genome shotgun (WGS) entry which is preliminary data.</text>
</comment>
<dbReference type="PRINTS" id="PR00260">
    <property type="entry name" value="CHEMTRNSDUCR"/>
</dbReference>
<dbReference type="EMBL" id="BMHM01000001">
    <property type="protein sequence ID" value="GGC77326.1"/>
    <property type="molecule type" value="Genomic_DNA"/>
</dbReference>
<reference evidence="17" key="1">
    <citation type="journal article" date="2019" name="Int. J. Syst. Evol. Microbiol.">
        <title>The Global Catalogue of Microorganisms (GCM) 10K type strain sequencing project: providing services to taxonomists for standard genome sequencing and annotation.</title>
        <authorList>
            <consortium name="The Broad Institute Genomics Platform"/>
            <consortium name="The Broad Institute Genome Sequencing Center for Infectious Disease"/>
            <person name="Wu L."/>
            <person name="Ma J."/>
        </authorList>
    </citation>
    <scope>NUCLEOTIDE SEQUENCE [LARGE SCALE GENOMIC DNA]</scope>
    <source>
        <strain evidence="17">CGMCC 1.15122</strain>
    </source>
</reference>
<dbReference type="PANTHER" id="PTHR43531:SF14">
    <property type="entry name" value="METHYL-ACCEPTING CHEMOTAXIS PROTEIN I-RELATED"/>
    <property type="match status" value="1"/>
</dbReference>
<dbReference type="PROSITE" id="PS50111">
    <property type="entry name" value="CHEMOTAXIS_TRANSDUC_2"/>
    <property type="match status" value="1"/>
</dbReference>
<accession>A0ABQ1NK73</accession>
<proteinExistence type="inferred from homology"/>
<feature type="transmembrane region" description="Helical" evidence="13">
    <location>
        <begin position="6"/>
        <end position="30"/>
    </location>
</feature>
<dbReference type="Gene3D" id="1.10.287.950">
    <property type="entry name" value="Methyl-accepting chemotaxis protein"/>
    <property type="match status" value="1"/>
</dbReference>
<keyword evidence="6 13" id="KW-0812">Transmembrane</keyword>
<feature type="domain" description="HAMP" evidence="15">
    <location>
        <begin position="212"/>
        <end position="264"/>
    </location>
</feature>
<name>A0ABQ1NK73_9GAMM</name>
<evidence type="ECO:0000256" key="10">
    <source>
        <dbReference type="ARBA" id="ARBA00029447"/>
    </source>
</evidence>
<evidence type="ECO:0000259" key="14">
    <source>
        <dbReference type="PROSITE" id="PS50111"/>
    </source>
</evidence>
<evidence type="ECO:0000256" key="1">
    <source>
        <dbReference type="ARBA" id="ARBA00004429"/>
    </source>
</evidence>
<evidence type="ECO:0000256" key="7">
    <source>
        <dbReference type="ARBA" id="ARBA00022989"/>
    </source>
</evidence>
<keyword evidence="7 13" id="KW-1133">Transmembrane helix</keyword>
<evidence type="ECO:0000256" key="8">
    <source>
        <dbReference type="ARBA" id="ARBA00023136"/>
    </source>
</evidence>
<feature type="domain" description="Methyl-accepting transducer" evidence="14">
    <location>
        <begin position="269"/>
        <end position="498"/>
    </location>
</feature>
<evidence type="ECO:0000259" key="15">
    <source>
        <dbReference type="PROSITE" id="PS50885"/>
    </source>
</evidence>
<keyword evidence="17" id="KW-1185">Reference proteome</keyword>
<evidence type="ECO:0000256" key="11">
    <source>
        <dbReference type="PROSITE-ProRule" id="PRU00284"/>
    </source>
</evidence>
<keyword evidence="9 11" id="KW-0807">Transducer</keyword>
<organism evidence="16 17">
    <name type="scientific">Vreelandella lutescens</name>
    <dbReference type="NCBI Taxonomy" id="1602943"/>
    <lineage>
        <taxon>Bacteria</taxon>
        <taxon>Pseudomonadati</taxon>
        <taxon>Pseudomonadota</taxon>
        <taxon>Gammaproteobacteria</taxon>
        <taxon>Oceanospirillales</taxon>
        <taxon>Halomonadaceae</taxon>
        <taxon>Vreelandella</taxon>
    </lineage>
</organism>
<dbReference type="InterPro" id="IPR003122">
    <property type="entry name" value="Tar_rcpt_lig-bd"/>
</dbReference>
<evidence type="ECO:0000313" key="17">
    <source>
        <dbReference type="Proteomes" id="UP000597301"/>
    </source>
</evidence>
<evidence type="ECO:0000256" key="12">
    <source>
        <dbReference type="SAM" id="MobiDB-lite"/>
    </source>
</evidence>
<dbReference type="Pfam" id="PF02203">
    <property type="entry name" value="TarH"/>
    <property type="match status" value="1"/>
</dbReference>
<dbReference type="SMART" id="SM00304">
    <property type="entry name" value="HAMP"/>
    <property type="match status" value="1"/>
</dbReference>
<dbReference type="PANTHER" id="PTHR43531">
    <property type="entry name" value="PROTEIN ICFG"/>
    <property type="match status" value="1"/>
</dbReference>
<feature type="compositionally biased region" description="Polar residues" evidence="12">
    <location>
        <begin position="335"/>
        <end position="344"/>
    </location>
</feature>
<dbReference type="InterPro" id="IPR003660">
    <property type="entry name" value="HAMP_dom"/>
</dbReference>
<evidence type="ECO:0000256" key="13">
    <source>
        <dbReference type="SAM" id="Phobius"/>
    </source>
</evidence>
<keyword evidence="8 13" id="KW-0472">Membrane</keyword>
<comment type="similarity">
    <text evidence="10">Belongs to the methyl-accepting chemotaxis (MCP) protein family.</text>
</comment>
<keyword evidence="3" id="KW-0488">Methylation</keyword>
<sequence>MQKISVKTLISGALVALLIMLMGVGLLGYLGERTAASSIQDVNNISALQSSSAARAETNLMEMRVRLERLSQYYQNGLTERAEGALTFAKESLVVSDTRMEAMNSISTGPEDERYGYLATVNETYHATASDNLRTMLANADYEGLIDYKENINAAFLAFGEAVGDFNRFALEYGNRKTSETMQDSQVLGITVGLLALLAVIIYITMQATINKFLLSPLQRAVQICENIAKGDLTSSIEDRGSNEIGRLYAAMDDMQERLEEMISTLNQSSEAVASSSKQIAGGSQDLASRTEQQAAALQQTAASMDEISSIVRQNADTAEQAERLTKEAAKKATSGKQASERTSQLMHELEETSHKVHDIIQVIDTIAFQTNILALNASVEAARAGEHGRGFAVVASEVRSLATKTSTSSKEIRELIEDISQRIVQGAEQTTRNGQGMADINTSIMQVTEMMQELALAAKEQDSGISQVSTAVSQMDAATQENVSLVEETSTASASLQDEAARLAVLVNEFKLKRLAQTQQASQIPLAVQQTFRTSYASPLAAAAPSRLSATPEWEAF</sequence>
<evidence type="ECO:0000256" key="5">
    <source>
        <dbReference type="ARBA" id="ARBA00022519"/>
    </source>
</evidence>
<protein>
    <submittedName>
        <fullName evidence="16">Methyl-accepting chemotaxis protein II</fullName>
    </submittedName>
</protein>
<dbReference type="SUPFAM" id="SSF58104">
    <property type="entry name" value="Methyl-accepting chemotaxis protein (MCP) signaling domain"/>
    <property type="match status" value="1"/>
</dbReference>
<keyword evidence="2" id="KW-1003">Cell membrane</keyword>
<dbReference type="SMART" id="SM00283">
    <property type="entry name" value="MA"/>
    <property type="match status" value="1"/>
</dbReference>
<dbReference type="RefSeq" id="WP_188637844.1">
    <property type="nucleotide sequence ID" value="NZ_BMHM01000001.1"/>
</dbReference>
<dbReference type="InterPro" id="IPR004089">
    <property type="entry name" value="MCPsignal_dom"/>
</dbReference>
<keyword evidence="5" id="KW-0997">Cell inner membrane</keyword>
<feature type="transmembrane region" description="Helical" evidence="13">
    <location>
        <begin position="187"/>
        <end position="206"/>
    </location>
</feature>
<dbReference type="PROSITE" id="PS50885">
    <property type="entry name" value="HAMP"/>
    <property type="match status" value="1"/>
</dbReference>